<name>A0A9Q0KPG2_9MAGN</name>
<gene>
    <name evidence="2" type="ORF">NE237_007471</name>
</gene>
<dbReference type="Proteomes" id="UP001141806">
    <property type="component" value="Unassembled WGS sequence"/>
</dbReference>
<feature type="compositionally biased region" description="Polar residues" evidence="1">
    <location>
        <begin position="161"/>
        <end position="172"/>
    </location>
</feature>
<accession>A0A9Q0KPG2</accession>
<sequence length="319" mass="33863">MHVLNAISHVIEVEHQQGVVVDLVVEDLFPQVGFTRVAVGGPHVSGGSELSVSAGVTRCVAQHRSHMLSMIKEMEELGDLSSGDALMLSFTGLMVNGSACIEGCSVESLETMHAICTHEGVAALTIVEPLFRSQGEDDPRMEGNNMGQRQKEEQTMPRGVATSTMDGSNRPSVMNGKVLQVGGKSHLGVGGSGGEEGWIAVCFQPVPREPVKLRVSGLVTAEKVALGFTRGSANEFQQSASSHVGLLLHEEAAMSNVFGLAEKKDLVLLLHAAIWRESAMSMEGVNLVVRENETLPLSSHVGSVGFSKGSANRDLLKEA</sequence>
<evidence type="ECO:0000256" key="1">
    <source>
        <dbReference type="SAM" id="MobiDB-lite"/>
    </source>
</evidence>
<reference evidence="2" key="1">
    <citation type="journal article" date="2023" name="Plant J.">
        <title>The genome of the king protea, Protea cynaroides.</title>
        <authorList>
            <person name="Chang J."/>
            <person name="Duong T.A."/>
            <person name="Schoeman C."/>
            <person name="Ma X."/>
            <person name="Roodt D."/>
            <person name="Barker N."/>
            <person name="Li Z."/>
            <person name="Van de Peer Y."/>
            <person name="Mizrachi E."/>
        </authorList>
    </citation>
    <scope>NUCLEOTIDE SEQUENCE</scope>
    <source>
        <tissue evidence="2">Young leaves</tissue>
    </source>
</reference>
<organism evidence="2 3">
    <name type="scientific">Protea cynaroides</name>
    <dbReference type="NCBI Taxonomy" id="273540"/>
    <lineage>
        <taxon>Eukaryota</taxon>
        <taxon>Viridiplantae</taxon>
        <taxon>Streptophyta</taxon>
        <taxon>Embryophyta</taxon>
        <taxon>Tracheophyta</taxon>
        <taxon>Spermatophyta</taxon>
        <taxon>Magnoliopsida</taxon>
        <taxon>Proteales</taxon>
        <taxon>Proteaceae</taxon>
        <taxon>Protea</taxon>
    </lineage>
</organism>
<proteinExistence type="predicted"/>
<evidence type="ECO:0000313" key="3">
    <source>
        <dbReference type="Proteomes" id="UP001141806"/>
    </source>
</evidence>
<protein>
    <submittedName>
        <fullName evidence="2">Uncharacterized protein</fullName>
    </submittedName>
</protein>
<evidence type="ECO:0000313" key="2">
    <source>
        <dbReference type="EMBL" id="KAJ4974297.1"/>
    </source>
</evidence>
<dbReference type="AlphaFoldDB" id="A0A9Q0KPG2"/>
<dbReference type="EMBL" id="JAMYWD010000004">
    <property type="protein sequence ID" value="KAJ4974297.1"/>
    <property type="molecule type" value="Genomic_DNA"/>
</dbReference>
<keyword evidence="3" id="KW-1185">Reference proteome</keyword>
<feature type="region of interest" description="Disordered" evidence="1">
    <location>
        <begin position="134"/>
        <end position="173"/>
    </location>
</feature>
<comment type="caution">
    <text evidence="2">The sequence shown here is derived from an EMBL/GenBank/DDBJ whole genome shotgun (WGS) entry which is preliminary data.</text>
</comment>